<dbReference type="Proteomes" id="UP000828390">
    <property type="component" value="Unassembled WGS sequence"/>
</dbReference>
<proteinExistence type="predicted"/>
<evidence type="ECO:0000313" key="2">
    <source>
        <dbReference type="EMBL" id="KAH3814353.1"/>
    </source>
</evidence>
<evidence type="ECO:0000259" key="1">
    <source>
        <dbReference type="PROSITE" id="PS51140"/>
    </source>
</evidence>
<dbReference type="AlphaFoldDB" id="A0A9D4JMK6"/>
<dbReference type="EMBL" id="JAIWYP010000006">
    <property type="protein sequence ID" value="KAH3814353.1"/>
    <property type="molecule type" value="Genomic_DNA"/>
</dbReference>
<evidence type="ECO:0000313" key="3">
    <source>
        <dbReference type="Proteomes" id="UP000828390"/>
    </source>
</evidence>
<reference evidence="2" key="2">
    <citation type="submission" date="2020-11" db="EMBL/GenBank/DDBJ databases">
        <authorList>
            <person name="McCartney M.A."/>
            <person name="Auch B."/>
            <person name="Kono T."/>
            <person name="Mallez S."/>
            <person name="Becker A."/>
            <person name="Gohl D.M."/>
            <person name="Silverstein K.A.T."/>
            <person name="Koren S."/>
            <person name="Bechman K.B."/>
            <person name="Herman A."/>
            <person name="Abrahante J.E."/>
            <person name="Garbe J."/>
        </authorList>
    </citation>
    <scope>NUCLEOTIDE SEQUENCE</scope>
    <source>
        <strain evidence="2">Duluth1</strain>
        <tissue evidence="2">Whole animal</tissue>
    </source>
</reference>
<dbReference type="Pfam" id="PF02845">
    <property type="entry name" value="CUE"/>
    <property type="match status" value="1"/>
</dbReference>
<comment type="caution">
    <text evidence="2">The sequence shown here is derived from an EMBL/GenBank/DDBJ whole genome shotgun (WGS) entry which is preliminary data.</text>
</comment>
<keyword evidence="3" id="KW-1185">Reference proteome</keyword>
<sequence length="62" mass="6881">MGAASMADAEENSEDYAGLSVEQRRRLTTFHVLFPQYPVDFIRGILEQTNFSLDAAATVLSE</sequence>
<dbReference type="GO" id="GO:0043130">
    <property type="term" value="F:ubiquitin binding"/>
    <property type="evidence" value="ECO:0007669"/>
    <property type="project" value="InterPro"/>
</dbReference>
<feature type="domain" description="CUE" evidence="1">
    <location>
        <begin position="22"/>
        <end position="62"/>
    </location>
</feature>
<name>A0A9D4JMK6_DREPO</name>
<dbReference type="CDD" id="cd14279">
    <property type="entry name" value="CUE"/>
    <property type="match status" value="1"/>
</dbReference>
<reference evidence="2" key="1">
    <citation type="journal article" date="2019" name="bioRxiv">
        <title>The Genome of the Zebra Mussel, Dreissena polymorpha: A Resource for Invasive Species Research.</title>
        <authorList>
            <person name="McCartney M.A."/>
            <person name="Auch B."/>
            <person name="Kono T."/>
            <person name="Mallez S."/>
            <person name="Zhang Y."/>
            <person name="Obille A."/>
            <person name="Becker A."/>
            <person name="Abrahante J.E."/>
            <person name="Garbe J."/>
            <person name="Badalamenti J.P."/>
            <person name="Herman A."/>
            <person name="Mangelson H."/>
            <person name="Liachko I."/>
            <person name="Sullivan S."/>
            <person name="Sone E.D."/>
            <person name="Koren S."/>
            <person name="Silverstein K.A.T."/>
            <person name="Beckman K.B."/>
            <person name="Gohl D.M."/>
        </authorList>
    </citation>
    <scope>NUCLEOTIDE SEQUENCE</scope>
    <source>
        <strain evidence="2">Duluth1</strain>
        <tissue evidence="2">Whole animal</tissue>
    </source>
</reference>
<dbReference type="PROSITE" id="PS51140">
    <property type="entry name" value="CUE"/>
    <property type="match status" value="1"/>
</dbReference>
<gene>
    <name evidence="2" type="ORF">DPMN_142849</name>
</gene>
<organism evidence="2 3">
    <name type="scientific">Dreissena polymorpha</name>
    <name type="common">Zebra mussel</name>
    <name type="synonym">Mytilus polymorpha</name>
    <dbReference type="NCBI Taxonomy" id="45954"/>
    <lineage>
        <taxon>Eukaryota</taxon>
        <taxon>Metazoa</taxon>
        <taxon>Spiralia</taxon>
        <taxon>Lophotrochozoa</taxon>
        <taxon>Mollusca</taxon>
        <taxon>Bivalvia</taxon>
        <taxon>Autobranchia</taxon>
        <taxon>Heteroconchia</taxon>
        <taxon>Euheterodonta</taxon>
        <taxon>Imparidentia</taxon>
        <taxon>Neoheterodontei</taxon>
        <taxon>Myida</taxon>
        <taxon>Dreissenoidea</taxon>
        <taxon>Dreissenidae</taxon>
        <taxon>Dreissena</taxon>
    </lineage>
</organism>
<protein>
    <recommendedName>
        <fullName evidence="1">CUE domain-containing protein</fullName>
    </recommendedName>
</protein>
<dbReference type="InterPro" id="IPR003892">
    <property type="entry name" value="CUE"/>
</dbReference>
<accession>A0A9D4JMK6</accession>